<evidence type="ECO:0000259" key="2">
    <source>
        <dbReference type="Pfam" id="PF00263"/>
    </source>
</evidence>
<comment type="similarity">
    <text evidence="1">Belongs to the bacterial secretin family.</text>
</comment>
<protein>
    <submittedName>
        <fullName evidence="3">Bacterial type II and III secretion system protein</fullName>
    </submittedName>
</protein>
<proteinExistence type="inferred from homology"/>
<evidence type="ECO:0000256" key="1">
    <source>
        <dbReference type="RuleBase" id="RU004003"/>
    </source>
</evidence>
<dbReference type="EMBL" id="CP036269">
    <property type="protein sequence ID" value="QDT42148.1"/>
    <property type="molecule type" value="Genomic_DNA"/>
</dbReference>
<evidence type="ECO:0000313" key="3">
    <source>
        <dbReference type="EMBL" id="QDT42148.1"/>
    </source>
</evidence>
<reference evidence="3 4" key="1">
    <citation type="submission" date="2019-02" db="EMBL/GenBank/DDBJ databases">
        <title>Deep-cultivation of Planctomycetes and their phenomic and genomic characterization uncovers novel biology.</title>
        <authorList>
            <person name="Wiegand S."/>
            <person name="Jogler M."/>
            <person name="Boedeker C."/>
            <person name="Pinto D."/>
            <person name="Vollmers J."/>
            <person name="Rivas-Marin E."/>
            <person name="Kohn T."/>
            <person name="Peeters S.H."/>
            <person name="Heuer A."/>
            <person name="Rast P."/>
            <person name="Oberbeckmann S."/>
            <person name="Bunk B."/>
            <person name="Jeske O."/>
            <person name="Meyerdierks A."/>
            <person name="Storesund J.E."/>
            <person name="Kallscheuer N."/>
            <person name="Luecker S."/>
            <person name="Lage O.M."/>
            <person name="Pohl T."/>
            <person name="Merkel B.J."/>
            <person name="Hornburger P."/>
            <person name="Mueller R.-W."/>
            <person name="Bruemmer F."/>
            <person name="Labrenz M."/>
            <person name="Spormann A.M."/>
            <person name="Op den Camp H."/>
            <person name="Overmann J."/>
            <person name="Amann R."/>
            <person name="Jetten M.S.M."/>
            <person name="Mascher T."/>
            <person name="Medema M.H."/>
            <person name="Devos D.P."/>
            <person name="Kaster A.-K."/>
            <person name="Ovreas L."/>
            <person name="Rohde M."/>
            <person name="Galperin M.Y."/>
            <person name="Jogler C."/>
        </authorList>
    </citation>
    <scope>NUCLEOTIDE SEQUENCE [LARGE SCALE GENOMIC DNA]</scope>
    <source>
        <strain evidence="3 4">Pan241w</strain>
    </source>
</reference>
<dbReference type="KEGG" id="gaz:Pan241w_22290"/>
<evidence type="ECO:0000313" key="4">
    <source>
        <dbReference type="Proteomes" id="UP000317171"/>
    </source>
</evidence>
<feature type="domain" description="Type II/III secretion system secretin-like" evidence="2">
    <location>
        <begin position="167"/>
        <end position="279"/>
    </location>
</feature>
<gene>
    <name evidence="3" type="ORF">Pan241w_22290</name>
</gene>
<dbReference type="AlphaFoldDB" id="A0A517RE32"/>
<name>A0A517RE32_9PLAN</name>
<dbReference type="GO" id="GO:0009306">
    <property type="term" value="P:protein secretion"/>
    <property type="evidence" value="ECO:0007669"/>
    <property type="project" value="InterPro"/>
</dbReference>
<sequence>MQRGVTLEVIEQDLTSVLSMVARHLGVDVARNGDMYFIGELKPEDLGVMVRRVRRLDQEALQRSLEAVLTQNGKVHTLSDGIVIASDSVEVLQKVDTVIDAIHNSAAVSWSVQLYVVSMTDKDSRDLGFDLSPAAEVSYSLAALTSGNMVELGKIEAKFDAVMRASDSRSTLKTMAEPMFMLADGEMGTFHRGDSVPVPKRSVSDQGVVSTTGYELIESGVSVDVLVREVTDSVVRLEVDLKLDEIVELLNDEAPFLSGETYRCKSLLRSGRVALIGSLERGRSKGVASKFLKWGSSDEREKSIVQVWARAYRVDLTALANDEASGPSELKSEPFRVDFDI</sequence>
<accession>A0A517RE32</accession>
<dbReference type="Pfam" id="PF00263">
    <property type="entry name" value="Secretin"/>
    <property type="match status" value="1"/>
</dbReference>
<keyword evidence="4" id="KW-1185">Reference proteome</keyword>
<dbReference type="InterPro" id="IPR004846">
    <property type="entry name" value="T2SS/T3SS_dom"/>
</dbReference>
<dbReference type="Proteomes" id="UP000317171">
    <property type="component" value="Chromosome"/>
</dbReference>
<organism evidence="3 4">
    <name type="scientific">Gimesia alba</name>
    <dbReference type="NCBI Taxonomy" id="2527973"/>
    <lineage>
        <taxon>Bacteria</taxon>
        <taxon>Pseudomonadati</taxon>
        <taxon>Planctomycetota</taxon>
        <taxon>Planctomycetia</taxon>
        <taxon>Planctomycetales</taxon>
        <taxon>Planctomycetaceae</taxon>
        <taxon>Gimesia</taxon>
    </lineage>
</organism>